<evidence type="ECO:0000313" key="3">
    <source>
        <dbReference type="Proteomes" id="UP000006757"/>
    </source>
</evidence>
<gene>
    <name evidence="2" type="ORF">A1Q2_07839</name>
</gene>
<organism evidence="2 3">
    <name type="scientific">Trichosporon asahii var. asahii (strain CBS 8904)</name>
    <name type="common">Yeast</name>
    <dbReference type="NCBI Taxonomy" id="1220162"/>
    <lineage>
        <taxon>Eukaryota</taxon>
        <taxon>Fungi</taxon>
        <taxon>Dikarya</taxon>
        <taxon>Basidiomycota</taxon>
        <taxon>Agaricomycotina</taxon>
        <taxon>Tremellomycetes</taxon>
        <taxon>Trichosporonales</taxon>
        <taxon>Trichosporonaceae</taxon>
        <taxon>Trichosporon</taxon>
    </lineage>
</organism>
<dbReference type="OrthoDB" id="21617at2759"/>
<accession>K1VFI0</accession>
<dbReference type="AlphaFoldDB" id="K1VFI0"/>
<dbReference type="InParanoid" id="K1VFI0"/>
<proteinExistence type="predicted"/>
<feature type="compositionally biased region" description="Low complexity" evidence="1">
    <location>
        <begin position="84"/>
        <end position="100"/>
    </location>
</feature>
<dbReference type="EMBL" id="AMBO01000401">
    <property type="protein sequence ID" value="EKC97836.1"/>
    <property type="molecule type" value="Genomic_DNA"/>
</dbReference>
<name>K1VFI0_TRIAC</name>
<comment type="caution">
    <text evidence="2">The sequence shown here is derived from an EMBL/GenBank/DDBJ whole genome shotgun (WGS) entry which is preliminary data.</text>
</comment>
<feature type="region of interest" description="Disordered" evidence="1">
    <location>
        <begin position="1"/>
        <end position="113"/>
    </location>
</feature>
<dbReference type="HOGENOM" id="CLU_1046581_0_0_1"/>
<feature type="compositionally biased region" description="Basic and acidic residues" evidence="1">
    <location>
        <begin position="103"/>
        <end position="113"/>
    </location>
</feature>
<keyword evidence="3" id="KW-1185">Reference proteome</keyword>
<evidence type="ECO:0000256" key="1">
    <source>
        <dbReference type="SAM" id="MobiDB-lite"/>
    </source>
</evidence>
<sequence>MSFSSLLNLLKQADGDGPDPGSGSKPPGTAPSASTSASLPSRPSQPNSALSDLLAQLDDEPREPTRSAFDGPRKGLMEPFGPVAAMAAASQQRRASSSSAPDAQDKGKRKLDDTVSKADWSFSRCLPVLTDLLRDDEFVKELKKAEQDSLERRLWARMEKIKADHEAKTKPEREVARITRKPITQEKQNLTQALDEFYKGHVMTSVDGLAARHRSRLVELGVPGLGEGKAYVKGAIKTREDKEAALKEKERVKRIMGVLEGALEDT</sequence>
<feature type="compositionally biased region" description="Low complexity" evidence="1">
    <location>
        <begin position="19"/>
        <end position="56"/>
    </location>
</feature>
<protein>
    <submittedName>
        <fullName evidence="2">Uncharacterized protein</fullName>
    </submittedName>
</protein>
<dbReference type="Proteomes" id="UP000006757">
    <property type="component" value="Unassembled WGS sequence"/>
</dbReference>
<reference evidence="2 3" key="1">
    <citation type="journal article" date="2012" name="Eukaryot. Cell">
        <title>Genome sequence of the Trichosporon asahii environmental strain CBS 8904.</title>
        <authorList>
            <person name="Yang R.Y."/>
            <person name="Li H.T."/>
            <person name="Zhu H."/>
            <person name="Zhou G.P."/>
            <person name="Wang M."/>
            <person name="Wang L."/>
        </authorList>
    </citation>
    <scope>NUCLEOTIDE SEQUENCE [LARGE SCALE GENOMIC DNA]</scope>
    <source>
        <strain evidence="2 3">CBS 8904</strain>
    </source>
</reference>
<dbReference type="eggNOG" id="ENOG502SEPV">
    <property type="taxonomic scope" value="Eukaryota"/>
</dbReference>
<evidence type="ECO:0000313" key="2">
    <source>
        <dbReference type="EMBL" id="EKC97836.1"/>
    </source>
</evidence>